<reference evidence="2" key="1">
    <citation type="submission" date="2016-02" db="EMBL/GenBank/DDBJ databases">
        <title>WGS assembly of Manihot esculenta.</title>
        <authorList>
            <person name="Bredeson J.V."/>
            <person name="Prochnik S.E."/>
            <person name="Lyons J.B."/>
            <person name="Schmutz J."/>
            <person name="Grimwood J."/>
            <person name="Vrebalov J."/>
            <person name="Bart R.S."/>
            <person name="Amuge T."/>
            <person name="Ferguson M.E."/>
            <person name="Green R."/>
            <person name="Putnam N."/>
            <person name="Stites J."/>
            <person name="Rounsley S."/>
            <person name="Rokhsar D.S."/>
        </authorList>
    </citation>
    <scope>NUCLEOTIDE SEQUENCE [LARGE SCALE GENOMIC DNA]</scope>
    <source>
        <tissue evidence="2">Leaf</tissue>
    </source>
</reference>
<gene>
    <name evidence="2" type="ORF">MANES_11G053600</name>
</gene>
<name>A0A2C9V065_MANES</name>
<sequence length="39" mass="4344">MRNGNKEEKGNEGNKHREQSKDNETGSKSEPLDELGNEG</sequence>
<proteinExistence type="predicted"/>
<feature type="region of interest" description="Disordered" evidence="1">
    <location>
        <begin position="1"/>
        <end position="39"/>
    </location>
</feature>
<dbReference type="EMBL" id="CM004397">
    <property type="protein sequence ID" value="OAY36847.1"/>
    <property type="molecule type" value="Genomic_DNA"/>
</dbReference>
<organism evidence="2">
    <name type="scientific">Manihot esculenta</name>
    <name type="common">Cassava</name>
    <name type="synonym">Jatropha manihot</name>
    <dbReference type="NCBI Taxonomy" id="3983"/>
    <lineage>
        <taxon>Eukaryota</taxon>
        <taxon>Viridiplantae</taxon>
        <taxon>Streptophyta</taxon>
        <taxon>Embryophyta</taxon>
        <taxon>Tracheophyta</taxon>
        <taxon>Spermatophyta</taxon>
        <taxon>Magnoliopsida</taxon>
        <taxon>eudicotyledons</taxon>
        <taxon>Gunneridae</taxon>
        <taxon>Pentapetalae</taxon>
        <taxon>rosids</taxon>
        <taxon>fabids</taxon>
        <taxon>Malpighiales</taxon>
        <taxon>Euphorbiaceae</taxon>
        <taxon>Crotonoideae</taxon>
        <taxon>Manihoteae</taxon>
        <taxon>Manihot</taxon>
    </lineage>
</organism>
<dbReference type="AlphaFoldDB" id="A0A2C9V065"/>
<evidence type="ECO:0000313" key="2">
    <source>
        <dbReference type="EMBL" id="OAY36847.1"/>
    </source>
</evidence>
<feature type="compositionally biased region" description="Basic and acidic residues" evidence="1">
    <location>
        <begin position="1"/>
        <end position="31"/>
    </location>
</feature>
<protein>
    <submittedName>
        <fullName evidence="2">Uncharacterized protein</fullName>
    </submittedName>
</protein>
<accession>A0A2C9V065</accession>
<evidence type="ECO:0000256" key="1">
    <source>
        <dbReference type="SAM" id="MobiDB-lite"/>
    </source>
</evidence>